<keyword evidence="2" id="KW-1185">Reference proteome</keyword>
<protein>
    <submittedName>
        <fullName evidence="1">Uncharacterized protein</fullName>
    </submittedName>
</protein>
<evidence type="ECO:0000313" key="1">
    <source>
        <dbReference type="EMBL" id="TGX99619.1"/>
    </source>
</evidence>
<reference evidence="1" key="1">
    <citation type="submission" date="2019-04" db="EMBL/GenBank/DDBJ databases">
        <title>Microbes associate with the intestines of laboratory mice.</title>
        <authorList>
            <person name="Navarre W."/>
            <person name="Wong E."/>
            <person name="Huang K."/>
            <person name="Tropini C."/>
            <person name="Ng K."/>
            <person name="Yu B."/>
        </authorList>
    </citation>
    <scope>NUCLEOTIDE SEQUENCE</scope>
    <source>
        <strain evidence="1">NM72_1-8</strain>
    </source>
</reference>
<gene>
    <name evidence="1" type="ORF">E5357_04895</name>
</gene>
<dbReference type="EMBL" id="SRZB01000006">
    <property type="protein sequence ID" value="TGX99619.1"/>
    <property type="molecule type" value="Genomic_DNA"/>
</dbReference>
<proteinExistence type="predicted"/>
<dbReference type="Proteomes" id="UP000307720">
    <property type="component" value="Unassembled WGS sequence"/>
</dbReference>
<evidence type="ECO:0000313" key="2">
    <source>
        <dbReference type="Proteomes" id="UP000307720"/>
    </source>
</evidence>
<sequence length="153" mass="17267">MVALTLMTVIAGNLCDKTISVSSRTMPSIGRKQFTSEDEFVRSIYDNIVLDEEPEDNIDVSQGLRATSIIVNVKTMCDAQYRKAHSSDWEIRAKRTVKEATTYLYDFIGIKFVVKEGVAFTSASTTNPEKLLDDFISHYKVGNGIKNIKRYKL</sequence>
<organism evidence="1 2">
    <name type="scientific">Hominisplanchenecus murintestinalis</name>
    <dbReference type="NCBI Taxonomy" id="2941517"/>
    <lineage>
        <taxon>Bacteria</taxon>
        <taxon>Bacillati</taxon>
        <taxon>Bacillota</taxon>
        <taxon>Clostridia</taxon>
        <taxon>Lachnospirales</taxon>
        <taxon>Lachnospiraceae</taxon>
        <taxon>Hominisplanchenecus</taxon>
    </lineage>
</organism>
<accession>A0AC61R107</accession>
<name>A0AC61R107_9FIRM</name>
<comment type="caution">
    <text evidence="1">The sequence shown here is derived from an EMBL/GenBank/DDBJ whole genome shotgun (WGS) entry which is preliminary data.</text>
</comment>